<dbReference type="RefSeq" id="WP_156358904.1">
    <property type="nucleotide sequence ID" value="NZ_JAMXAX010000183.1"/>
</dbReference>
<comment type="caution">
    <text evidence="1">The sequence shown here is derived from an EMBL/GenBank/DDBJ whole genome shotgun (WGS) entry which is preliminary data.</text>
</comment>
<protein>
    <submittedName>
        <fullName evidence="1">Uncharacterized protein</fullName>
    </submittedName>
</protein>
<gene>
    <name evidence="1" type="ORF">ACFOW3_25230</name>
</gene>
<dbReference type="EMBL" id="JBHSAJ010000151">
    <property type="protein sequence ID" value="MFC3937928.1"/>
    <property type="molecule type" value="Genomic_DNA"/>
</dbReference>
<evidence type="ECO:0000313" key="1">
    <source>
        <dbReference type="EMBL" id="MFC3937928.1"/>
    </source>
</evidence>
<sequence>MQKRTLAFQFTSDAESDITVFINVDGVRGSEPFSGIEIIGLSSCLVVTRAAAIVTEVSSSMSRSASTGCEKHTFSFSKNFKAASPLSAGKLDATLEPGNPLPVNFQWQPASESNKKSQFECRPIEVSLDVFRLVSLPTGIEISLTSPPKSLGAS</sequence>
<reference evidence="2" key="1">
    <citation type="journal article" date="2019" name="Int. J. Syst. Evol. Microbiol.">
        <title>The Global Catalogue of Microorganisms (GCM) 10K type strain sequencing project: providing services to taxonomists for standard genome sequencing and annotation.</title>
        <authorList>
            <consortium name="The Broad Institute Genomics Platform"/>
            <consortium name="The Broad Institute Genome Sequencing Center for Infectious Disease"/>
            <person name="Wu L."/>
            <person name="Ma J."/>
        </authorList>
    </citation>
    <scope>NUCLEOTIDE SEQUENCE [LARGE SCALE GENOMIC DNA]</scope>
    <source>
        <strain evidence="2">CCUG 2113</strain>
    </source>
</reference>
<organism evidence="1 2">
    <name type="scientific">Acidovorax facilis</name>
    <dbReference type="NCBI Taxonomy" id="12917"/>
    <lineage>
        <taxon>Bacteria</taxon>
        <taxon>Pseudomonadati</taxon>
        <taxon>Pseudomonadota</taxon>
        <taxon>Betaproteobacteria</taxon>
        <taxon>Burkholderiales</taxon>
        <taxon>Comamonadaceae</taxon>
        <taxon>Acidovorax</taxon>
    </lineage>
</organism>
<evidence type="ECO:0000313" key="2">
    <source>
        <dbReference type="Proteomes" id="UP001595693"/>
    </source>
</evidence>
<dbReference type="Proteomes" id="UP001595693">
    <property type="component" value="Unassembled WGS sequence"/>
</dbReference>
<accession>A0ABV8DHL6</accession>
<keyword evidence="2" id="KW-1185">Reference proteome</keyword>
<proteinExistence type="predicted"/>
<name>A0ABV8DHL6_9BURK</name>